<organism evidence="3 4">
    <name type="scientific">Streptosporangium pseudovulgare</name>
    <dbReference type="NCBI Taxonomy" id="35765"/>
    <lineage>
        <taxon>Bacteria</taxon>
        <taxon>Bacillati</taxon>
        <taxon>Actinomycetota</taxon>
        <taxon>Actinomycetes</taxon>
        <taxon>Streptosporangiales</taxon>
        <taxon>Streptosporangiaceae</taxon>
        <taxon>Streptosporangium</taxon>
    </lineage>
</organism>
<dbReference type="InterPro" id="IPR015424">
    <property type="entry name" value="PyrdxlP-dep_Trfase"/>
</dbReference>
<dbReference type="InterPro" id="IPR015421">
    <property type="entry name" value="PyrdxlP-dep_Trfase_major"/>
</dbReference>
<protein>
    <submittedName>
        <fullName evidence="3">Kynureninase</fullName>
    </submittedName>
</protein>
<dbReference type="Pfam" id="PF00266">
    <property type="entry name" value="Aminotran_5"/>
    <property type="match status" value="1"/>
</dbReference>
<gene>
    <name evidence="3" type="ORF">GCM10010140_55870</name>
</gene>
<name>A0ABQ2RAG7_9ACTN</name>
<comment type="caution">
    <text evidence="3">The sequence shown here is derived from an EMBL/GenBank/DDBJ whole genome shotgun (WGS) entry which is preliminary data.</text>
</comment>
<reference evidence="4" key="1">
    <citation type="journal article" date="2019" name="Int. J. Syst. Evol. Microbiol.">
        <title>The Global Catalogue of Microorganisms (GCM) 10K type strain sequencing project: providing services to taxonomists for standard genome sequencing and annotation.</title>
        <authorList>
            <consortium name="The Broad Institute Genomics Platform"/>
            <consortium name="The Broad Institute Genome Sequencing Center for Infectious Disease"/>
            <person name="Wu L."/>
            <person name="Ma J."/>
        </authorList>
    </citation>
    <scope>NUCLEOTIDE SEQUENCE [LARGE SCALE GENOMIC DNA]</scope>
    <source>
        <strain evidence="4">JCM 3115</strain>
    </source>
</reference>
<evidence type="ECO:0000313" key="4">
    <source>
        <dbReference type="Proteomes" id="UP000611554"/>
    </source>
</evidence>
<dbReference type="Gene3D" id="3.40.640.10">
    <property type="entry name" value="Type I PLP-dependent aspartate aminotransferase-like (Major domain)"/>
    <property type="match status" value="1"/>
</dbReference>
<evidence type="ECO:0000256" key="1">
    <source>
        <dbReference type="SAM" id="MobiDB-lite"/>
    </source>
</evidence>
<dbReference type="Proteomes" id="UP000611554">
    <property type="component" value="Unassembled WGS sequence"/>
</dbReference>
<dbReference type="RefSeq" id="WP_229811702.1">
    <property type="nucleotide sequence ID" value="NZ_BMQJ01000015.1"/>
</dbReference>
<dbReference type="SUPFAM" id="SSF53383">
    <property type="entry name" value="PLP-dependent transferases"/>
    <property type="match status" value="1"/>
</dbReference>
<feature type="domain" description="Aminotransferase class V" evidence="2">
    <location>
        <begin position="90"/>
        <end position="253"/>
    </location>
</feature>
<sequence>MNHRENPQGRPGHRDGADLPAPAGVSLRAQDGPDGAATVPDGDRSALLAPHYSMFRVAERMLLTGHSHQAWPDVAMAGQVEAFEDAARDVDAKWGRAMAKADEVRAGFRRFLGAPSAELALGGNTHELVLRFLSALDLRARPRLVTSDGEFHTLRRQLGRLAEEGVEVVRVPAEPAGTLAARMAEAVDDRTAAVLVSAVLFETARIVPGLGELAAACGRRGAELLVDAYHALGVVPFCMDGIDTAWVVGGGYKYLQLGEGNCFLRIPPHAAGLRPVITGWYAEFAELASDHREGTVGYPAGAARFAGSTYDPTSHYRAARVFGFFADQGLTPSVLRRISLRQRGLLTARFDALDAPEDLVTRDRDGSPGDFGGFLSLRSPHAGRLQARLAERGVLTDSRGEYLRLGPAPYLSDAQLTAAVDALGEEVAALRREAGSPARTS</sequence>
<dbReference type="InterPro" id="IPR015422">
    <property type="entry name" value="PyrdxlP-dep_Trfase_small"/>
</dbReference>
<dbReference type="InterPro" id="IPR000192">
    <property type="entry name" value="Aminotrans_V_dom"/>
</dbReference>
<keyword evidence="4" id="KW-1185">Reference proteome</keyword>
<feature type="region of interest" description="Disordered" evidence="1">
    <location>
        <begin position="1"/>
        <end position="43"/>
    </location>
</feature>
<dbReference type="Gene3D" id="3.90.1150.10">
    <property type="entry name" value="Aspartate Aminotransferase, domain 1"/>
    <property type="match status" value="1"/>
</dbReference>
<accession>A0ABQ2RAG7</accession>
<evidence type="ECO:0000313" key="3">
    <source>
        <dbReference type="EMBL" id="GGQ18284.1"/>
    </source>
</evidence>
<feature type="compositionally biased region" description="Basic and acidic residues" evidence="1">
    <location>
        <begin position="1"/>
        <end position="17"/>
    </location>
</feature>
<proteinExistence type="predicted"/>
<dbReference type="EMBL" id="BMQJ01000015">
    <property type="protein sequence ID" value="GGQ18284.1"/>
    <property type="molecule type" value="Genomic_DNA"/>
</dbReference>
<evidence type="ECO:0000259" key="2">
    <source>
        <dbReference type="Pfam" id="PF00266"/>
    </source>
</evidence>